<proteinExistence type="predicted"/>
<reference evidence="2" key="1">
    <citation type="submission" date="2023-10" db="EMBL/GenBank/DDBJ databases">
        <title>Chromosome-level genome of the transformable northern wattle, Acacia crassicarpa.</title>
        <authorList>
            <person name="Massaro I."/>
            <person name="Sinha N.R."/>
            <person name="Poethig S."/>
            <person name="Leichty A.R."/>
        </authorList>
    </citation>
    <scope>NUCLEOTIDE SEQUENCE</scope>
    <source>
        <strain evidence="2">Acra3RX</strain>
        <tissue evidence="2">Leaf</tissue>
    </source>
</reference>
<sequence>MAATEINAIFDDGIKLRPISYSQEEILRHCSFSDPDDGAPVCSGEIPVTSTGIAMVSLPETAQDPAKDRASQDVFHTPPEQQSSQSASEGHGRAVHKAAETDDETQGFFDFSENAEAAEYVDLRDDSPLGFAEGMLNQGTERTLVAECLDGNDGARIIEISRSEVDKFRILKRKLPSSKEGNYEAEEGTDEGDKIVNVIAETVERKKGGEEQPESSAFSSSAINLLKKVAEIKKEIRDDKNFVFDIFKALSKESYVDDDSLKNVSFLKLARHSGLKFPHPFWWKEEDGKERN</sequence>
<feature type="region of interest" description="Disordered" evidence="1">
    <location>
        <begin position="62"/>
        <end position="102"/>
    </location>
</feature>
<gene>
    <name evidence="2" type="ORF">QN277_003772</name>
</gene>
<dbReference type="EMBL" id="JAWXYG010000010">
    <property type="protein sequence ID" value="KAK4260689.1"/>
    <property type="molecule type" value="Genomic_DNA"/>
</dbReference>
<evidence type="ECO:0000256" key="1">
    <source>
        <dbReference type="SAM" id="MobiDB-lite"/>
    </source>
</evidence>
<name>A0AAE1JWK3_9FABA</name>
<dbReference type="PANTHER" id="PTHR38221:SF1">
    <property type="entry name" value="OVULE PROTEIN"/>
    <property type="match status" value="1"/>
</dbReference>
<organism evidence="2 3">
    <name type="scientific">Acacia crassicarpa</name>
    <name type="common">northern wattle</name>
    <dbReference type="NCBI Taxonomy" id="499986"/>
    <lineage>
        <taxon>Eukaryota</taxon>
        <taxon>Viridiplantae</taxon>
        <taxon>Streptophyta</taxon>
        <taxon>Embryophyta</taxon>
        <taxon>Tracheophyta</taxon>
        <taxon>Spermatophyta</taxon>
        <taxon>Magnoliopsida</taxon>
        <taxon>eudicotyledons</taxon>
        <taxon>Gunneridae</taxon>
        <taxon>Pentapetalae</taxon>
        <taxon>rosids</taxon>
        <taxon>fabids</taxon>
        <taxon>Fabales</taxon>
        <taxon>Fabaceae</taxon>
        <taxon>Caesalpinioideae</taxon>
        <taxon>mimosoid clade</taxon>
        <taxon>Acacieae</taxon>
        <taxon>Acacia</taxon>
    </lineage>
</organism>
<accession>A0AAE1JWK3</accession>
<evidence type="ECO:0000313" key="3">
    <source>
        <dbReference type="Proteomes" id="UP001293593"/>
    </source>
</evidence>
<dbReference type="Proteomes" id="UP001293593">
    <property type="component" value="Unassembled WGS sequence"/>
</dbReference>
<dbReference type="PANTHER" id="PTHR38221">
    <property type="entry name" value="BNAA04G14260D PROTEIN"/>
    <property type="match status" value="1"/>
</dbReference>
<keyword evidence="3" id="KW-1185">Reference proteome</keyword>
<dbReference type="AlphaFoldDB" id="A0AAE1JWK3"/>
<protein>
    <submittedName>
        <fullName evidence="2">Uncharacterized protein</fullName>
    </submittedName>
</protein>
<evidence type="ECO:0000313" key="2">
    <source>
        <dbReference type="EMBL" id="KAK4260689.1"/>
    </source>
</evidence>
<comment type="caution">
    <text evidence="2">The sequence shown here is derived from an EMBL/GenBank/DDBJ whole genome shotgun (WGS) entry which is preliminary data.</text>
</comment>